<keyword evidence="4 10" id="KW-1133">Transmembrane helix</keyword>
<feature type="transmembrane region" description="Helical" evidence="10">
    <location>
        <begin position="311"/>
        <end position="331"/>
    </location>
</feature>
<comment type="subcellular location">
    <subcellularLocation>
        <location evidence="1">Membrane</location>
        <topology evidence="1">Multi-pass membrane protein</topology>
    </subcellularLocation>
</comment>
<dbReference type="SUPFAM" id="SSF116726">
    <property type="entry name" value="TrkA C-terminal domain-like"/>
    <property type="match status" value="1"/>
</dbReference>
<dbReference type="GO" id="GO:0006813">
    <property type="term" value="P:potassium ion transport"/>
    <property type="evidence" value="ECO:0007669"/>
    <property type="project" value="InterPro"/>
</dbReference>
<evidence type="ECO:0000256" key="6">
    <source>
        <dbReference type="ARBA" id="ARBA00023136"/>
    </source>
</evidence>
<feature type="transmembrane region" description="Helical" evidence="10">
    <location>
        <begin position="9"/>
        <end position="31"/>
    </location>
</feature>
<feature type="transmembrane region" description="Helical" evidence="10">
    <location>
        <begin position="280"/>
        <end position="299"/>
    </location>
</feature>
<keyword evidence="5" id="KW-0406">Ion transport</keyword>
<dbReference type="InterPro" id="IPR001807">
    <property type="entry name" value="ClC"/>
</dbReference>
<dbReference type="PANTHER" id="PTHR43427:SF6">
    <property type="entry name" value="CHLORIDE CHANNEL PROTEIN CLC-E"/>
    <property type="match status" value="1"/>
</dbReference>
<evidence type="ECO:0000256" key="9">
    <source>
        <dbReference type="ARBA" id="ARBA00023303"/>
    </source>
</evidence>
<evidence type="ECO:0000256" key="2">
    <source>
        <dbReference type="ARBA" id="ARBA00022448"/>
    </source>
</evidence>
<accession>A0A3B0V625</accession>
<evidence type="ECO:0000256" key="7">
    <source>
        <dbReference type="ARBA" id="ARBA00023173"/>
    </source>
</evidence>
<dbReference type="AlphaFoldDB" id="A0A3B0V625"/>
<evidence type="ECO:0000256" key="3">
    <source>
        <dbReference type="ARBA" id="ARBA00022692"/>
    </source>
</evidence>
<feature type="transmembrane region" description="Helical" evidence="10">
    <location>
        <begin position="239"/>
        <end position="260"/>
    </location>
</feature>
<keyword evidence="8" id="KW-0868">Chloride</keyword>
<protein>
    <submittedName>
        <fullName evidence="11">Chloride channel protein</fullName>
    </submittedName>
</protein>
<dbReference type="Pfam" id="PF00654">
    <property type="entry name" value="Voltage_CLC"/>
    <property type="match status" value="1"/>
</dbReference>
<keyword evidence="6 10" id="KW-0472">Membrane</keyword>
<evidence type="ECO:0000256" key="8">
    <source>
        <dbReference type="ARBA" id="ARBA00023214"/>
    </source>
</evidence>
<evidence type="ECO:0000313" key="11">
    <source>
        <dbReference type="EMBL" id="VAW34222.1"/>
    </source>
</evidence>
<keyword evidence="3 10" id="KW-0812">Transmembrane</keyword>
<reference evidence="11" key="1">
    <citation type="submission" date="2018-06" db="EMBL/GenBank/DDBJ databases">
        <authorList>
            <person name="Zhirakovskaya E."/>
        </authorList>
    </citation>
    <scope>NUCLEOTIDE SEQUENCE</scope>
</reference>
<dbReference type="PRINTS" id="PR00762">
    <property type="entry name" value="CLCHANNEL"/>
</dbReference>
<feature type="transmembrane region" description="Helical" evidence="10">
    <location>
        <begin position="67"/>
        <end position="88"/>
    </location>
</feature>
<evidence type="ECO:0000256" key="5">
    <source>
        <dbReference type="ARBA" id="ARBA00023065"/>
    </source>
</evidence>
<evidence type="ECO:0000256" key="1">
    <source>
        <dbReference type="ARBA" id="ARBA00004141"/>
    </source>
</evidence>
<keyword evidence="7" id="KW-0869">Chloride channel</keyword>
<feature type="transmembrane region" description="Helical" evidence="10">
    <location>
        <begin position="365"/>
        <end position="388"/>
    </location>
</feature>
<gene>
    <name evidence="11" type="ORF">MNBD_DELTA04-1581</name>
</gene>
<dbReference type="SUPFAM" id="SSF81340">
    <property type="entry name" value="Clc chloride channel"/>
    <property type="match status" value="1"/>
</dbReference>
<dbReference type="InterPro" id="IPR014743">
    <property type="entry name" value="Cl-channel_core"/>
</dbReference>
<dbReference type="CDD" id="cd00400">
    <property type="entry name" value="Voltage_gated_ClC"/>
    <property type="match status" value="1"/>
</dbReference>
<dbReference type="Gene3D" id="1.10.3080.10">
    <property type="entry name" value="Clc chloride channel"/>
    <property type="match status" value="1"/>
</dbReference>
<dbReference type="InterPro" id="IPR050368">
    <property type="entry name" value="ClC-type_chloride_channel"/>
</dbReference>
<feature type="transmembrane region" description="Helical" evidence="10">
    <location>
        <begin position="162"/>
        <end position="180"/>
    </location>
</feature>
<feature type="transmembrane region" description="Helical" evidence="10">
    <location>
        <begin position="394"/>
        <end position="416"/>
    </location>
</feature>
<evidence type="ECO:0000256" key="10">
    <source>
        <dbReference type="SAM" id="Phobius"/>
    </source>
</evidence>
<keyword evidence="2" id="KW-0813">Transport</keyword>
<dbReference type="GO" id="GO:0034707">
    <property type="term" value="C:chloride channel complex"/>
    <property type="evidence" value="ECO:0007669"/>
    <property type="project" value="UniProtKB-KW"/>
</dbReference>
<keyword evidence="9" id="KW-0407">Ion channel</keyword>
<dbReference type="InterPro" id="IPR036721">
    <property type="entry name" value="RCK_C_sf"/>
</dbReference>
<organism evidence="11">
    <name type="scientific">hydrothermal vent metagenome</name>
    <dbReference type="NCBI Taxonomy" id="652676"/>
    <lineage>
        <taxon>unclassified sequences</taxon>
        <taxon>metagenomes</taxon>
        <taxon>ecological metagenomes</taxon>
    </lineage>
</organism>
<sequence>MNEKNKRILLLDSVLLGVVGAFGAQVFLFFLNLVEHYSAVLTAGYNSPGLPGIVGTLIQTVSHSRHFMVIAVIVFGGLVSGILVYTIAPEAEGHGTDTAVRAFHRTGGLIRACVTPLKIIASALTIGTGGAAGREGPTALFSAGIGSIYATIKKSSNRDRRLLVLVGMAAGLSAIFKSPIGTAIFAVEVLYGEMEFEASALVYTLLGSVVAYMVSGFFVGWQPLFEVSQNLLVTDPKTIFYLLILGGASGLVGVILPNVFYGIRDFFHSIPIAPHFKPAIGALCVGLIAIAFPQVLGGGYGWIQKAIDGQIFIWLLPAIIVAKMFAFSFTVSSGGSGGVFAPSLFLGAFLGSFLALLFHQSSAIFAMIGMAAVFGAAARVPIATVIMVTEMTGGYRLLAPAALTVLLAYLLQVSLVSMFNLKYKSLYEAQVPDRSFSPVHQIDELRNILSFYTPKLSLNPKRINRIDLLSLLESSIPIDIPNGKQIFFGSLKNNYPKFDDDSKCELFYMKYKDAEVMAMFRDGSWIYPQCGIDLQKGDELLLIGRPDVIDRIRIDFNSVSRSFSQLSLQQQKLNQS</sequence>
<evidence type="ECO:0000256" key="4">
    <source>
        <dbReference type="ARBA" id="ARBA00022989"/>
    </source>
</evidence>
<dbReference type="PANTHER" id="PTHR43427">
    <property type="entry name" value="CHLORIDE CHANNEL PROTEIN CLC-E"/>
    <property type="match status" value="1"/>
</dbReference>
<dbReference type="EMBL" id="UOEY01000002">
    <property type="protein sequence ID" value="VAW34222.1"/>
    <property type="molecule type" value="Genomic_DNA"/>
</dbReference>
<name>A0A3B0V625_9ZZZZ</name>
<feature type="transmembrane region" description="Helical" evidence="10">
    <location>
        <begin position="337"/>
        <end position="358"/>
    </location>
</feature>
<feature type="transmembrane region" description="Helical" evidence="10">
    <location>
        <begin position="200"/>
        <end position="219"/>
    </location>
</feature>
<dbReference type="GO" id="GO:0005254">
    <property type="term" value="F:chloride channel activity"/>
    <property type="evidence" value="ECO:0007669"/>
    <property type="project" value="UniProtKB-KW"/>
</dbReference>
<proteinExistence type="predicted"/>